<evidence type="ECO:0000313" key="2">
    <source>
        <dbReference type="EMBL" id="SDG86469.1"/>
    </source>
</evidence>
<proteinExistence type="predicted"/>
<dbReference type="Proteomes" id="UP000826616">
    <property type="component" value="Chromosome"/>
</dbReference>
<dbReference type="InterPro" id="IPR025916">
    <property type="entry name" value="YdjO"/>
</dbReference>
<evidence type="ECO:0000313" key="1">
    <source>
        <dbReference type="EMBL" id="QYY43737.1"/>
    </source>
</evidence>
<dbReference type="EMBL" id="CP080764">
    <property type="protein sequence ID" value="QYY43737.1"/>
    <property type="molecule type" value="Genomic_DNA"/>
</dbReference>
<dbReference type="OrthoDB" id="1955171at2"/>
<name>A0A1G7XQI2_ANETH</name>
<evidence type="ECO:0000313" key="3">
    <source>
        <dbReference type="Proteomes" id="UP000198956"/>
    </source>
</evidence>
<reference evidence="1 4" key="2">
    <citation type="submission" date="2021-08" db="EMBL/GenBank/DDBJ databases">
        <title>Complete genome sequence of the strain Aneurinibacillus thermoaerophilus CCM 8960.</title>
        <authorList>
            <person name="Musilova J."/>
            <person name="Kourilova X."/>
            <person name="Pernicova I."/>
            <person name="Bezdicek M."/>
            <person name="Lengerova M."/>
            <person name="Obruca S."/>
            <person name="Sedlar K."/>
        </authorList>
    </citation>
    <scope>NUCLEOTIDE SEQUENCE [LARGE SCALE GENOMIC DNA]</scope>
    <source>
        <strain evidence="1 4">CCM 8960</strain>
    </source>
</reference>
<evidence type="ECO:0000313" key="4">
    <source>
        <dbReference type="Proteomes" id="UP000826616"/>
    </source>
</evidence>
<sequence length="67" mass="8041">MAFMRSKQQIEEIPLYEMKVWSCDNDECNGWMRQDFSFSEQPTCPLCQSRMTQETRMLPELAHYINS</sequence>
<organism evidence="2 3">
    <name type="scientific">Aneurinibacillus thermoaerophilus</name>
    <dbReference type="NCBI Taxonomy" id="143495"/>
    <lineage>
        <taxon>Bacteria</taxon>
        <taxon>Bacillati</taxon>
        <taxon>Bacillota</taxon>
        <taxon>Bacilli</taxon>
        <taxon>Bacillales</taxon>
        <taxon>Paenibacillaceae</taxon>
        <taxon>Aneurinibacillus group</taxon>
        <taxon>Aneurinibacillus</taxon>
    </lineage>
</organism>
<accession>A0A1G7XQI2</accession>
<gene>
    <name evidence="1" type="ORF">K3F53_05865</name>
    <name evidence="2" type="ORF">SAMN04489735_1004130</name>
</gene>
<keyword evidence="4" id="KW-1185">Reference proteome</keyword>
<reference evidence="2 3" key="1">
    <citation type="submission" date="2016-10" db="EMBL/GenBank/DDBJ databases">
        <authorList>
            <person name="de Groot N.N."/>
        </authorList>
    </citation>
    <scope>NUCLEOTIDE SEQUENCE [LARGE SCALE GENOMIC DNA]</scope>
    <source>
        <strain evidence="2 3">L 420-91</strain>
    </source>
</reference>
<dbReference type="EMBL" id="FNDE01000004">
    <property type="protein sequence ID" value="SDG86469.1"/>
    <property type="molecule type" value="Genomic_DNA"/>
</dbReference>
<dbReference type="AlphaFoldDB" id="A0A1G7XQI2"/>
<dbReference type="Pfam" id="PF14169">
    <property type="entry name" value="YdjO"/>
    <property type="match status" value="1"/>
</dbReference>
<dbReference type="Proteomes" id="UP000198956">
    <property type="component" value="Unassembled WGS sequence"/>
</dbReference>
<protein>
    <submittedName>
        <fullName evidence="2">Cold-inducible protein YdjO</fullName>
    </submittedName>
    <submittedName>
        <fullName evidence="1">Cold-shock protein</fullName>
    </submittedName>
</protein>